<evidence type="ECO:0000313" key="3">
    <source>
        <dbReference type="Proteomes" id="UP000242519"/>
    </source>
</evidence>
<evidence type="ECO:0000256" key="1">
    <source>
        <dbReference type="SAM" id="MobiDB-lite"/>
    </source>
</evidence>
<dbReference type="STRING" id="503106.A0A218Z8K2"/>
<sequence>MRRIEEPVDRTTGETSSELKNAYHQQSSLLHSIGILNRLTPHYDETIEGLVDNFQGIRDQLIEIGDASMHLEDKIDNMTSLDSAVISRRRKASSPSSLSVVSEHSGKPEESDLSPKSTSPASRFPLHLIMADKATRIRSFRERVFSIGAGSQSWTVHVSLLPTSSQPFPFEKDTAAYKRLHQVVVVKDCDSFMDAVDAFWAVLRRRPIRMYPLITYFLFFPGPPERTFVFGFNFLRKIHVPEAPLEIGLIRLKRNPLVARLCDAKSLQGLSMPRQLDQCLIEVRYDAEFLQQNCAVNNENGKILDLYIATADDTVSWAELRDIAL</sequence>
<dbReference type="InParanoid" id="A0A218Z8K2"/>
<keyword evidence="3" id="KW-1185">Reference proteome</keyword>
<organism evidence="2 3">
    <name type="scientific">Diplocarpon coronariae</name>
    <dbReference type="NCBI Taxonomy" id="2795749"/>
    <lineage>
        <taxon>Eukaryota</taxon>
        <taxon>Fungi</taxon>
        <taxon>Dikarya</taxon>
        <taxon>Ascomycota</taxon>
        <taxon>Pezizomycotina</taxon>
        <taxon>Leotiomycetes</taxon>
        <taxon>Helotiales</taxon>
        <taxon>Drepanopezizaceae</taxon>
        <taxon>Diplocarpon</taxon>
    </lineage>
</organism>
<comment type="caution">
    <text evidence="2">The sequence shown here is derived from an EMBL/GenBank/DDBJ whole genome shotgun (WGS) entry which is preliminary data.</text>
</comment>
<accession>A0A218Z8K2</accession>
<dbReference type="AlphaFoldDB" id="A0A218Z8K2"/>
<gene>
    <name evidence="2" type="ORF">B2J93_8405</name>
</gene>
<name>A0A218Z8K2_9HELO</name>
<reference evidence="2 3" key="1">
    <citation type="submission" date="2017-04" db="EMBL/GenBank/DDBJ databases">
        <title>Draft genome sequence of Marssonina coronaria NL1: causal agent of apple blotch.</title>
        <authorList>
            <person name="Cheng Q."/>
        </authorList>
    </citation>
    <scope>NUCLEOTIDE SEQUENCE [LARGE SCALE GENOMIC DNA]</scope>
    <source>
        <strain evidence="2 3">NL1</strain>
    </source>
</reference>
<dbReference type="OrthoDB" id="4187949at2759"/>
<dbReference type="EMBL" id="MZNU01000142">
    <property type="protein sequence ID" value="OWP04024.1"/>
    <property type="molecule type" value="Genomic_DNA"/>
</dbReference>
<evidence type="ECO:0000313" key="2">
    <source>
        <dbReference type="EMBL" id="OWP04024.1"/>
    </source>
</evidence>
<protein>
    <submittedName>
        <fullName evidence="2">Uncharacterized protein</fullName>
    </submittedName>
</protein>
<dbReference type="Proteomes" id="UP000242519">
    <property type="component" value="Unassembled WGS sequence"/>
</dbReference>
<feature type="region of interest" description="Disordered" evidence="1">
    <location>
        <begin position="95"/>
        <end position="119"/>
    </location>
</feature>
<proteinExistence type="predicted"/>